<evidence type="ECO:0000313" key="3">
    <source>
        <dbReference type="Proteomes" id="UP000294933"/>
    </source>
</evidence>
<feature type="region of interest" description="Disordered" evidence="1">
    <location>
        <begin position="490"/>
        <end position="635"/>
    </location>
</feature>
<reference evidence="2 3" key="1">
    <citation type="submission" date="2018-06" db="EMBL/GenBank/DDBJ databases">
        <title>A transcriptomic atlas of mushroom development highlights an independent origin of complex multicellularity.</title>
        <authorList>
            <consortium name="DOE Joint Genome Institute"/>
            <person name="Krizsan K."/>
            <person name="Almasi E."/>
            <person name="Merenyi Z."/>
            <person name="Sahu N."/>
            <person name="Viragh M."/>
            <person name="Koszo T."/>
            <person name="Mondo S."/>
            <person name="Kiss B."/>
            <person name="Balint B."/>
            <person name="Kues U."/>
            <person name="Barry K."/>
            <person name="Hegedus J.C."/>
            <person name="Henrissat B."/>
            <person name="Johnson J."/>
            <person name="Lipzen A."/>
            <person name="Ohm R."/>
            <person name="Nagy I."/>
            <person name="Pangilinan J."/>
            <person name="Yan J."/>
            <person name="Xiong Y."/>
            <person name="Grigoriev I.V."/>
            <person name="Hibbett D.S."/>
            <person name="Nagy L.G."/>
        </authorList>
    </citation>
    <scope>NUCLEOTIDE SEQUENCE [LARGE SCALE GENOMIC DNA]</scope>
    <source>
        <strain evidence="2 3">SZMC22713</strain>
    </source>
</reference>
<proteinExistence type="predicted"/>
<evidence type="ECO:0000256" key="1">
    <source>
        <dbReference type="SAM" id="MobiDB-lite"/>
    </source>
</evidence>
<organism evidence="2 3">
    <name type="scientific">Rickenella mellea</name>
    <dbReference type="NCBI Taxonomy" id="50990"/>
    <lineage>
        <taxon>Eukaryota</taxon>
        <taxon>Fungi</taxon>
        <taxon>Dikarya</taxon>
        <taxon>Basidiomycota</taxon>
        <taxon>Agaricomycotina</taxon>
        <taxon>Agaricomycetes</taxon>
        <taxon>Hymenochaetales</taxon>
        <taxon>Rickenellaceae</taxon>
        <taxon>Rickenella</taxon>
    </lineage>
</organism>
<feature type="region of interest" description="Disordered" evidence="1">
    <location>
        <begin position="464"/>
        <end position="483"/>
    </location>
</feature>
<keyword evidence="3" id="KW-1185">Reference proteome</keyword>
<feature type="compositionally biased region" description="Low complexity" evidence="1">
    <location>
        <begin position="594"/>
        <end position="615"/>
    </location>
</feature>
<dbReference type="Proteomes" id="UP000294933">
    <property type="component" value="Unassembled WGS sequence"/>
</dbReference>
<dbReference type="OrthoDB" id="3331758at2759"/>
<dbReference type="VEuPathDB" id="FungiDB:BD410DRAFT_804129"/>
<gene>
    <name evidence="2" type="ORF">BD410DRAFT_804129</name>
</gene>
<dbReference type="EMBL" id="ML170180">
    <property type="protein sequence ID" value="TDL21450.1"/>
    <property type="molecule type" value="Genomic_DNA"/>
</dbReference>
<name>A0A4Y7Q3T2_9AGAM</name>
<accession>A0A4Y7Q3T2</accession>
<feature type="compositionally biased region" description="Basic and acidic residues" evidence="1">
    <location>
        <begin position="576"/>
        <end position="587"/>
    </location>
</feature>
<feature type="region of interest" description="Disordered" evidence="1">
    <location>
        <begin position="1"/>
        <end position="55"/>
    </location>
</feature>
<feature type="compositionally biased region" description="Basic residues" evidence="1">
    <location>
        <begin position="617"/>
        <end position="628"/>
    </location>
</feature>
<protein>
    <submittedName>
        <fullName evidence="2">Uncharacterized protein</fullName>
    </submittedName>
</protein>
<dbReference type="AlphaFoldDB" id="A0A4Y7Q3T2"/>
<dbReference type="STRING" id="50990.A0A4Y7Q3T2"/>
<evidence type="ECO:0000313" key="2">
    <source>
        <dbReference type="EMBL" id="TDL21450.1"/>
    </source>
</evidence>
<sequence>MSAPSESVHISEDSQSENDIQLLEPDEKPATKGNVGNASEKSKTGRKKRHTFTKPQLDWLNKQMPMYRACTNGKDRTEWKQKTSAKALTLEIFGDIANVGDARATIENWFKNHMKVAVDAPKKTFITFKPRIRNPGASDLWYSENKEFVKQYAEDNDRTGIDNFSPVKAQLFSELSEPEQKIWEAKATALKDSNEAALEDGASGDAIYRNQLHADQDLCALLSSLIGDGENQLGSRTVFSLRMAFVDEDGEIQSKTCSISIGRTSAKDTFEEFEGGFGAEDERWILRDDSDTLIDKTGKLVLPAWDEEVLTPMRAKELLSEYLIQLWQHTHRNEKSVPPLKWEDLAKPDSAVIKQQLPDGLVLSDPIEMKTKDFAAIYDHIFKMQTTPDAFAFNIGSGNASKPEVNASVSLHDQDAIPVVVHASEIPTDKPAQPRPRRRASALPESSDSDSADTASNLFANKSMAKESMRPNTPPAPSVTQLAEDTRTLDRQPMSAPRETAALNASTAPAPTHPPIAPDQSNSVGPTVAVTIIPASADTPPPVVSAQSDESKNAETSTSTIPLAAPGLTTRRAAKRKAELDAAENAKRLKSTVPAAEASSETPAAAPADAPTEASGVKKRGRKPKPKAGKASTKV</sequence>
<feature type="region of interest" description="Disordered" evidence="1">
    <location>
        <begin position="423"/>
        <end position="454"/>
    </location>
</feature>